<evidence type="ECO:0000313" key="1">
    <source>
        <dbReference type="EMBL" id="TGO79098.1"/>
    </source>
</evidence>
<accession>A0A4Z1JZZ9</accession>
<dbReference type="OrthoDB" id="10538770at2759"/>
<sequence length="112" mass="12647">MPLTSSAEPGVKGEAVDVLFSLSLIQGPHFAENVISPRSRHLPQDLSNAPHRDHCIFEFSPTLYLVFTDKTDDVEWTFQPMRAAETQPNACPCGIFRRIRRVRPKPRISTDS</sequence>
<dbReference type="Proteomes" id="UP000297229">
    <property type="component" value="Unassembled WGS sequence"/>
</dbReference>
<evidence type="ECO:0000313" key="2">
    <source>
        <dbReference type="Proteomes" id="UP000297229"/>
    </source>
</evidence>
<organism evidence="1 2">
    <name type="scientific">Botrytis elliptica</name>
    <dbReference type="NCBI Taxonomy" id="278938"/>
    <lineage>
        <taxon>Eukaryota</taxon>
        <taxon>Fungi</taxon>
        <taxon>Dikarya</taxon>
        <taxon>Ascomycota</taxon>
        <taxon>Pezizomycotina</taxon>
        <taxon>Leotiomycetes</taxon>
        <taxon>Helotiales</taxon>
        <taxon>Sclerotiniaceae</taxon>
        <taxon>Botrytis</taxon>
    </lineage>
</organism>
<gene>
    <name evidence="1" type="ORF">BELL_0043g00070</name>
</gene>
<name>A0A4Z1JZZ9_9HELO</name>
<dbReference type="EMBL" id="PQXM01000043">
    <property type="protein sequence ID" value="TGO79098.1"/>
    <property type="molecule type" value="Genomic_DNA"/>
</dbReference>
<dbReference type="AlphaFoldDB" id="A0A4Z1JZZ9"/>
<keyword evidence="2" id="KW-1185">Reference proteome</keyword>
<reference evidence="1 2" key="1">
    <citation type="submission" date="2017-12" db="EMBL/GenBank/DDBJ databases">
        <title>Comparative genomics of Botrytis spp.</title>
        <authorList>
            <person name="Valero-Jimenez C.A."/>
            <person name="Tapia P."/>
            <person name="Veloso J."/>
            <person name="Silva-Moreno E."/>
            <person name="Staats M."/>
            <person name="Valdes J.H."/>
            <person name="Van Kan J.A.L."/>
        </authorList>
    </citation>
    <scope>NUCLEOTIDE SEQUENCE [LARGE SCALE GENOMIC DNA]</scope>
    <source>
        <strain evidence="1 2">Be9601</strain>
    </source>
</reference>
<proteinExistence type="predicted"/>
<protein>
    <submittedName>
        <fullName evidence="1">Uncharacterized protein</fullName>
    </submittedName>
</protein>
<comment type="caution">
    <text evidence="1">The sequence shown here is derived from an EMBL/GenBank/DDBJ whole genome shotgun (WGS) entry which is preliminary data.</text>
</comment>